<evidence type="ECO:0000313" key="2">
    <source>
        <dbReference type="EMBL" id="WNF27138.1"/>
    </source>
</evidence>
<dbReference type="SUPFAM" id="SSF48452">
    <property type="entry name" value="TPR-like"/>
    <property type="match status" value="1"/>
</dbReference>
<dbReference type="Proteomes" id="UP001303236">
    <property type="component" value="Chromosome"/>
</dbReference>
<keyword evidence="3" id="KW-1185">Reference proteome</keyword>
<accession>A0ABY9VTM7</accession>
<protein>
    <recommendedName>
        <fullName evidence="4">Transcriptional regulator</fullName>
    </recommendedName>
</protein>
<gene>
    <name evidence="2" type="ORF">RI138_09960</name>
</gene>
<evidence type="ECO:0000256" key="1">
    <source>
        <dbReference type="SAM" id="MobiDB-lite"/>
    </source>
</evidence>
<dbReference type="InterPro" id="IPR011990">
    <property type="entry name" value="TPR-like_helical_dom_sf"/>
</dbReference>
<sequence length="463" mass="49752">MRARRTPNQALRILLGEAGWSGARLAREVNALGAAQGNALHYDRTAVAHWLAGSRPRRPVPSLVAEALSRRLGRTVREQDTGLSAPRSPGRAPVAPAGEEGAVARLEHVLNAVDRRGVTLVGAYSLAALVTSAGPPVTPPAGPAPAGQAAPVRQAGIPRQVGTVHVMSAREMLALFSQGDAVFGAGRVHEPLRQYLSVTVLPWLKREMTPGVRRELLTVASRLTYLCAFTHFDMNHHAAAQRLYLTGAELAREAGDRIGHGLALRGLSVQAHALGHFGEAHHLAEQAVQESLRYAPPHQQAFFHGQLAVALAARGDVRHARHLAAADRCLERSSNGDSPVGAFHPGSLALQRASVAVSRGDRRTAAAALDISLRHRPADERRSRALGLAELAENRLAIGHLEQACHAWHRFLDVYPRIHSARADDRVRLMIAKSRPYTTSPAVAALHARAHELRRGRSAAPGE</sequence>
<evidence type="ECO:0008006" key="4">
    <source>
        <dbReference type="Google" id="ProtNLM"/>
    </source>
</evidence>
<feature type="region of interest" description="Disordered" evidence="1">
    <location>
        <begin position="74"/>
        <end position="96"/>
    </location>
</feature>
<evidence type="ECO:0000313" key="3">
    <source>
        <dbReference type="Proteomes" id="UP001303236"/>
    </source>
</evidence>
<dbReference type="Gene3D" id="1.25.40.10">
    <property type="entry name" value="Tetratricopeptide repeat domain"/>
    <property type="match status" value="1"/>
</dbReference>
<proteinExistence type="predicted"/>
<dbReference type="EMBL" id="CP134500">
    <property type="protein sequence ID" value="WNF27138.1"/>
    <property type="molecule type" value="Genomic_DNA"/>
</dbReference>
<reference evidence="2 3" key="1">
    <citation type="submission" date="2023-09" db="EMBL/GenBank/DDBJ databases">
        <title>Genome completion map analysis of the actinomycetes C11-1.</title>
        <authorList>
            <person name="Qin P."/>
            <person name="Guan P."/>
        </authorList>
    </citation>
    <scope>NUCLEOTIDE SEQUENCE [LARGE SCALE GENOMIC DNA]</scope>
    <source>
        <strain evidence="2 3">C11-1</strain>
    </source>
</reference>
<name>A0ABY9VTM7_9ACTN</name>
<organism evidence="2 3">
    <name type="scientific">Streptomyces durocortorensis</name>
    <dbReference type="NCBI Taxonomy" id="2811104"/>
    <lineage>
        <taxon>Bacteria</taxon>
        <taxon>Bacillati</taxon>
        <taxon>Actinomycetota</taxon>
        <taxon>Actinomycetes</taxon>
        <taxon>Kitasatosporales</taxon>
        <taxon>Streptomycetaceae</taxon>
        <taxon>Streptomyces</taxon>
    </lineage>
</organism>